<sequence>MAESPLDLGPRCGNSVTPPRLRKDFGVDKVSIRAEAATTPIVVNTYFHIVANSTRVSDGYLTNSTILAQFNVLHNAFLPSGILLNFIGYTRTVNKIWATSIHPSDHLLMKKYLRRGDYSTLNIYFRTVVGVYDESPNRGLLGLCTLPWNYAVGSDPFWDDGCMVLHTTVPGGTDNQGYNMGITTVHEVGHWMGLSHTFEGGCLGGGDFVADTPAEKDEARGCPVGRDTCPGRIGVDPVNNYMDYMSDACRDTFTVGQAARMRALWNLYRA</sequence>
<evidence type="ECO:0000256" key="6">
    <source>
        <dbReference type="ARBA" id="ARBA00022801"/>
    </source>
</evidence>
<keyword evidence="9" id="KW-1015">Disulfide bond</keyword>
<dbReference type="GO" id="GO:0008237">
    <property type="term" value="F:metallopeptidase activity"/>
    <property type="evidence" value="ECO:0007669"/>
    <property type="project" value="UniProtKB-KW"/>
</dbReference>
<evidence type="ECO:0000256" key="9">
    <source>
        <dbReference type="ARBA" id="ARBA00023157"/>
    </source>
</evidence>
<reference evidence="11" key="1">
    <citation type="submission" date="2023-06" db="EMBL/GenBank/DDBJ databases">
        <title>Genome-scale phylogeny and comparative genomics of the fungal order Sordariales.</title>
        <authorList>
            <consortium name="Lawrence Berkeley National Laboratory"/>
            <person name="Hensen N."/>
            <person name="Bonometti L."/>
            <person name="Westerberg I."/>
            <person name="Brannstrom I.O."/>
            <person name="Guillou S."/>
            <person name="Cros-Aarteil S."/>
            <person name="Calhoun S."/>
            <person name="Haridas S."/>
            <person name="Kuo A."/>
            <person name="Mondo S."/>
            <person name="Pangilinan J."/>
            <person name="Riley R."/>
            <person name="Labutti K."/>
            <person name="Andreopoulos B."/>
            <person name="Lipzen A."/>
            <person name="Chen C."/>
            <person name="Yanf M."/>
            <person name="Daum C."/>
            <person name="Ng V."/>
            <person name="Clum A."/>
            <person name="Steindorff A."/>
            <person name="Ohm R."/>
            <person name="Martin F."/>
            <person name="Silar P."/>
            <person name="Natvig D."/>
            <person name="Lalanne C."/>
            <person name="Gautier V."/>
            <person name="Ament-Velasquez S.L."/>
            <person name="Kruys A."/>
            <person name="Hutchinson M.I."/>
            <person name="Powell A.J."/>
            <person name="Barry K."/>
            <person name="Miller A.N."/>
            <person name="Grigoriev I.V."/>
            <person name="Debuchy R."/>
            <person name="Gladieux P."/>
            <person name="Thoren M.H."/>
            <person name="Johannesson H."/>
        </authorList>
    </citation>
    <scope>NUCLEOTIDE SEQUENCE</scope>
    <source>
        <strain evidence="11">CBS 606.72</strain>
    </source>
</reference>
<evidence type="ECO:0000256" key="2">
    <source>
        <dbReference type="ARBA" id="ARBA00008721"/>
    </source>
</evidence>
<proteinExistence type="inferred from homology"/>
<evidence type="ECO:0000259" key="10">
    <source>
        <dbReference type="Pfam" id="PF05572"/>
    </source>
</evidence>
<keyword evidence="8 11" id="KW-0482">Metalloprotease</keyword>
<dbReference type="SUPFAM" id="SSF55486">
    <property type="entry name" value="Metalloproteases ('zincins'), catalytic domain"/>
    <property type="match status" value="1"/>
</dbReference>
<gene>
    <name evidence="11" type="ORF">B0T14DRAFT_437942</name>
</gene>
<keyword evidence="3" id="KW-0645">Protease</keyword>
<dbReference type="CDD" id="cd04275">
    <property type="entry name" value="ZnMc_pappalysin_like"/>
    <property type="match status" value="1"/>
</dbReference>
<evidence type="ECO:0000256" key="8">
    <source>
        <dbReference type="ARBA" id="ARBA00023049"/>
    </source>
</evidence>
<dbReference type="Gene3D" id="3.40.390.10">
    <property type="entry name" value="Collagenase (Catalytic Domain)"/>
    <property type="match status" value="1"/>
</dbReference>
<name>A0AA39U855_9PEZI</name>
<evidence type="ECO:0000313" key="12">
    <source>
        <dbReference type="Proteomes" id="UP001175000"/>
    </source>
</evidence>
<dbReference type="GO" id="GO:0046872">
    <property type="term" value="F:metal ion binding"/>
    <property type="evidence" value="ECO:0007669"/>
    <property type="project" value="UniProtKB-KW"/>
</dbReference>
<keyword evidence="6" id="KW-0378">Hydrolase</keyword>
<dbReference type="PANTHER" id="PTHR47466:SF1">
    <property type="entry name" value="METALLOPROTEASE MEP1 (AFU_ORTHOLOGUE AFUA_1G07730)-RELATED"/>
    <property type="match status" value="1"/>
</dbReference>
<evidence type="ECO:0000256" key="7">
    <source>
        <dbReference type="ARBA" id="ARBA00022833"/>
    </source>
</evidence>
<evidence type="ECO:0000256" key="1">
    <source>
        <dbReference type="ARBA" id="ARBA00003174"/>
    </source>
</evidence>
<feature type="domain" description="Peptidase M43 pregnancy-associated plasma-A" evidence="10">
    <location>
        <begin position="176"/>
        <end position="263"/>
    </location>
</feature>
<dbReference type="EMBL" id="JAULSU010000006">
    <property type="protein sequence ID" value="KAK0613200.1"/>
    <property type="molecule type" value="Genomic_DNA"/>
</dbReference>
<comment type="function">
    <text evidence="1">Secreted metalloproteinase that allows assimilation of proteinaceous substrates.</text>
</comment>
<evidence type="ECO:0000256" key="3">
    <source>
        <dbReference type="ARBA" id="ARBA00022670"/>
    </source>
</evidence>
<dbReference type="InterPro" id="IPR024079">
    <property type="entry name" value="MetalloPept_cat_dom_sf"/>
</dbReference>
<keyword evidence="4" id="KW-0479">Metal-binding</keyword>
<protein>
    <submittedName>
        <fullName evidence="11">Metalloprotease 1</fullName>
    </submittedName>
</protein>
<evidence type="ECO:0000313" key="11">
    <source>
        <dbReference type="EMBL" id="KAK0613200.1"/>
    </source>
</evidence>
<dbReference type="PANTHER" id="PTHR47466">
    <property type="match status" value="1"/>
</dbReference>
<dbReference type="Pfam" id="PF05572">
    <property type="entry name" value="Peptidase_M43"/>
    <property type="match status" value="1"/>
</dbReference>
<dbReference type="Proteomes" id="UP001175000">
    <property type="component" value="Unassembled WGS sequence"/>
</dbReference>
<comment type="caution">
    <text evidence="11">The sequence shown here is derived from an EMBL/GenBank/DDBJ whole genome shotgun (WGS) entry which is preliminary data.</text>
</comment>
<keyword evidence="5" id="KW-0732">Signal</keyword>
<accession>A0AA39U855</accession>
<keyword evidence="12" id="KW-1185">Reference proteome</keyword>
<dbReference type="GO" id="GO:0006508">
    <property type="term" value="P:proteolysis"/>
    <property type="evidence" value="ECO:0007669"/>
    <property type="project" value="UniProtKB-KW"/>
</dbReference>
<comment type="similarity">
    <text evidence="2">Belongs to the peptidase M43B family.</text>
</comment>
<keyword evidence="7" id="KW-0862">Zinc</keyword>
<dbReference type="InterPro" id="IPR008754">
    <property type="entry name" value="Peptidase_M43"/>
</dbReference>
<evidence type="ECO:0000256" key="5">
    <source>
        <dbReference type="ARBA" id="ARBA00022729"/>
    </source>
</evidence>
<evidence type="ECO:0000256" key="4">
    <source>
        <dbReference type="ARBA" id="ARBA00022723"/>
    </source>
</evidence>
<organism evidence="11 12">
    <name type="scientific">Immersiella caudata</name>
    <dbReference type="NCBI Taxonomy" id="314043"/>
    <lineage>
        <taxon>Eukaryota</taxon>
        <taxon>Fungi</taxon>
        <taxon>Dikarya</taxon>
        <taxon>Ascomycota</taxon>
        <taxon>Pezizomycotina</taxon>
        <taxon>Sordariomycetes</taxon>
        <taxon>Sordariomycetidae</taxon>
        <taxon>Sordariales</taxon>
        <taxon>Lasiosphaeriaceae</taxon>
        <taxon>Immersiella</taxon>
    </lineage>
</organism>
<dbReference type="AlphaFoldDB" id="A0AA39U855"/>